<dbReference type="SUPFAM" id="SSF46785">
    <property type="entry name" value="Winged helix' DNA-binding domain"/>
    <property type="match status" value="1"/>
</dbReference>
<evidence type="ECO:0000256" key="1">
    <source>
        <dbReference type="ARBA" id="ARBA00006479"/>
    </source>
</evidence>
<dbReference type="PANTHER" id="PTHR18964:SF149">
    <property type="entry name" value="BIFUNCTIONAL UDP-N-ACETYLGLUCOSAMINE 2-EPIMERASE_N-ACETYLMANNOSAMINE KINASE"/>
    <property type="match status" value="1"/>
</dbReference>
<feature type="domain" description="HTH iclR-type" evidence="2">
    <location>
        <begin position="23"/>
        <end position="60"/>
    </location>
</feature>
<dbReference type="GO" id="GO:0003677">
    <property type="term" value="F:DNA binding"/>
    <property type="evidence" value="ECO:0007669"/>
    <property type="project" value="InterPro"/>
</dbReference>
<dbReference type="SUPFAM" id="SSF53067">
    <property type="entry name" value="Actin-like ATPase domain"/>
    <property type="match status" value="1"/>
</dbReference>
<dbReference type="InterPro" id="IPR000600">
    <property type="entry name" value="ROK"/>
</dbReference>
<gene>
    <name evidence="3" type="ORF">CFK41_17650</name>
</gene>
<dbReference type="InterPro" id="IPR036390">
    <property type="entry name" value="WH_DNA-bd_sf"/>
</dbReference>
<dbReference type="Pfam" id="PF00480">
    <property type="entry name" value="ROK"/>
    <property type="match status" value="2"/>
</dbReference>
<sequence length="374" mass="38346">MPAAPPTTSAVRRANARDCVVVLRESGDPLTLAELAAATELSRPTVAAVLEDLQSTGIVTPAPAAASGGAGRPARRFGFDPSAASVAALDIGARTVRCLVTDAAGSVVARSAVPTTVTDPLAPLQRALEETGTAPDAVGVAVPGILTPEGRIGRSLVVPGLDGLDLGADLSERLGCPVAVENDIKLAALAEHHLAPPAHSIVLLELGHRISLAVVVGGQILQGAHRLAGEIGSQRGMRWTETSVRGRLTWSTGDDGRELLERAAAGDTAAVREVEEFCAQIAPRLAGVLLTVDPERIVVGGGLSRAGETLLAPLRRAVGRLLMIDPAPEVVPANLTTDGALVGALGLGFTHGSTRLTGVPDVPAPWRRVHETLL</sequence>
<dbReference type="Gene3D" id="3.30.420.40">
    <property type="match status" value="4"/>
</dbReference>
<evidence type="ECO:0000259" key="2">
    <source>
        <dbReference type="Pfam" id="PF09339"/>
    </source>
</evidence>
<reference evidence="3 4" key="1">
    <citation type="journal article" date="2014" name="Int. J. Syst. Evol. Microbiol.">
        <title>Brachybacterium ginsengisoli sp. nov., isolated from soil of a ginseng field.</title>
        <authorList>
            <person name="Hoang V.A."/>
            <person name="Kim Y.J."/>
            <person name="Nguyen N.L."/>
            <person name="Yang D.C."/>
        </authorList>
    </citation>
    <scope>NUCLEOTIDE SEQUENCE [LARGE SCALE GENOMIC DNA]</scope>
    <source>
        <strain evidence="3 4">DCY80</strain>
    </source>
</reference>
<dbReference type="InterPro" id="IPR036388">
    <property type="entry name" value="WH-like_DNA-bd_sf"/>
</dbReference>
<dbReference type="Pfam" id="PF09339">
    <property type="entry name" value="HTH_IclR"/>
    <property type="match status" value="1"/>
</dbReference>
<dbReference type="EMBL" id="CP023564">
    <property type="protein sequence ID" value="ATG56399.1"/>
    <property type="molecule type" value="Genomic_DNA"/>
</dbReference>
<dbReference type="AlphaFoldDB" id="A0A291H1Q3"/>
<evidence type="ECO:0000313" key="4">
    <source>
        <dbReference type="Proteomes" id="UP000217889"/>
    </source>
</evidence>
<organism evidence="3 4">
    <name type="scientific">Brachybacterium ginsengisoli</name>
    <dbReference type="NCBI Taxonomy" id="1331682"/>
    <lineage>
        <taxon>Bacteria</taxon>
        <taxon>Bacillati</taxon>
        <taxon>Actinomycetota</taxon>
        <taxon>Actinomycetes</taxon>
        <taxon>Micrococcales</taxon>
        <taxon>Dermabacteraceae</taxon>
        <taxon>Brachybacterium</taxon>
    </lineage>
</organism>
<comment type="similarity">
    <text evidence="1">Belongs to the ROK (NagC/XylR) family.</text>
</comment>
<dbReference type="KEGG" id="bgg:CFK41_17650"/>
<dbReference type="InterPro" id="IPR005471">
    <property type="entry name" value="Tscrpt_reg_IclR_N"/>
</dbReference>
<dbReference type="PANTHER" id="PTHR18964">
    <property type="entry name" value="ROK (REPRESSOR, ORF, KINASE) FAMILY"/>
    <property type="match status" value="1"/>
</dbReference>
<evidence type="ECO:0000313" key="3">
    <source>
        <dbReference type="EMBL" id="ATG56399.1"/>
    </source>
</evidence>
<keyword evidence="4" id="KW-1185">Reference proteome</keyword>
<dbReference type="GO" id="GO:0006355">
    <property type="term" value="P:regulation of DNA-templated transcription"/>
    <property type="evidence" value="ECO:0007669"/>
    <property type="project" value="InterPro"/>
</dbReference>
<dbReference type="InterPro" id="IPR043129">
    <property type="entry name" value="ATPase_NBD"/>
</dbReference>
<dbReference type="Gene3D" id="1.10.10.10">
    <property type="entry name" value="Winged helix-like DNA-binding domain superfamily/Winged helix DNA-binding domain"/>
    <property type="match status" value="1"/>
</dbReference>
<protein>
    <submittedName>
        <fullName evidence="3">Transcriptional regulator</fullName>
    </submittedName>
</protein>
<name>A0A291H1Q3_9MICO</name>
<dbReference type="CDD" id="cd23763">
    <property type="entry name" value="ASKHA_ATPase_ROK"/>
    <property type="match status" value="1"/>
</dbReference>
<proteinExistence type="inferred from homology"/>
<dbReference type="OrthoDB" id="37575at2"/>
<dbReference type="RefSeq" id="WP_096800858.1">
    <property type="nucleotide sequence ID" value="NZ_CP023564.1"/>
</dbReference>
<dbReference type="Proteomes" id="UP000217889">
    <property type="component" value="Chromosome"/>
</dbReference>
<accession>A0A291H1Q3</accession>